<reference evidence="1 2" key="1">
    <citation type="submission" date="2018-06" db="EMBL/GenBank/DDBJ databases">
        <title>Complete genome sequence of Paracoccus mutanolyticus strain RSP-02 isolated from cellulosic waste.</title>
        <authorList>
            <person name="Amrutha R.N."/>
            <person name="Shrivastav A."/>
            <person name="Buddana S.K."/>
            <person name="Deshpande U."/>
            <person name="Prakasham R.S."/>
        </authorList>
    </citation>
    <scope>NUCLEOTIDE SEQUENCE [LARGE SCALE GENOMIC DNA]</scope>
    <source>
        <strain evidence="1 2">RSP-02</strain>
    </source>
</reference>
<dbReference type="Proteomes" id="UP000249922">
    <property type="component" value="Chromosome"/>
</dbReference>
<dbReference type="InterPro" id="IPR010985">
    <property type="entry name" value="Ribbon_hlx_hlx"/>
</dbReference>
<sequence length="182" mass="20512">MAKQDDYTRYTIRIPTPLYNRVKAAAGDGSVNTEIIAILKEKYPDPDLDRGSVVDAIQDILSALTNDPPERWRDCVSHFADRYNLDADAFDVVRDWSQLTVSYTLPGGNRISMSADRPMEDALAGWLAQVEHAETQSEQQDQLAELNRFLGDGDNSQFEAVIDTNSPSPRRMGWRVVLRLKP</sequence>
<evidence type="ECO:0000313" key="1">
    <source>
        <dbReference type="EMBL" id="AWX93106.1"/>
    </source>
</evidence>
<name>A0ABM6WR06_9RHOB</name>
<proteinExistence type="predicted"/>
<dbReference type="EMBL" id="CP030239">
    <property type="protein sequence ID" value="AWX93106.1"/>
    <property type="molecule type" value="Genomic_DNA"/>
</dbReference>
<accession>A0ABM6WR06</accession>
<gene>
    <name evidence="1" type="ORF">DPM13_07950</name>
</gene>
<protein>
    <recommendedName>
        <fullName evidence="3">Arc family DNA-binding protein</fullName>
    </recommendedName>
</protein>
<dbReference type="SUPFAM" id="SSF47598">
    <property type="entry name" value="Ribbon-helix-helix"/>
    <property type="match status" value="1"/>
</dbReference>
<dbReference type="RefSeq" id="WP_112887787.1">
    <property type="nucleotide sequence ID" value="NZ_CP030239.1"/>
</dbReference>
<keyword evidence="2" id="KW-1185">Reference proteome</keyword>
<organism evidence="1 2">
    <name type="scientific">Paracoccus mutanolyticus</name>
    <dbReference type="NCBI Taxonomy" id="1499308"/>
    <lineage>
        <taxon>Bacteria</taxon>
        <taxon>Pseudomonadati</taxon>
        <taxon>Pseudomonadota</taxon>
        <taxon>Alphaproteobacteria</taxon>
        <taxon>Rhodobacterales</taxon>
        <taxon>Paracoccaceae</taxon>
        <taxon>Paracoccus</taxon>
    </lineage>
</organism>
<evidence type="ECO:0008006" key="3">
    <source>
        <dbReference type="Google" id="ProtNLM"/>
    </source>
</evidence>
<evidence type="ECO:0000313" key="2">
    <source>
        <dbReference type="Proteomes" id="UP000249922"/>
    </source>
</evidence>